<dbReference type="PANTHER" id="PTHR42791">
    <property type="entry name" value="GNAT FAMILY ACETYLTRANSFERASE"/>
    <property type="match status" value="1"/>
</dbReference>
<name>A0A9D4TY61_CHLVU</name>
<comment type="caution">
    <text evidence="1">The sequence shown here is derived from an EMBL/GenBank/DDBJ whole genome shotgun (WGS) entry which is preliminary data.</text>
</comment>
<organism evidence="1 2">
    <name type="scientific">Chlorella vulgaris</name>
    <name type="common">Green alga</name>
    <dbReference type="NCBI Taxonomy" id="3077"/>
    <lineage>
        <taxon>Eukaryota</taxon>
        <taxon>Viridiplantae</taxon>
        <taxon>Chlorophyta</taxon>
        <taxon>core chlorophytes</taxon>
        <taxon>Trebouxiophyceae</taxon>
        <taxon>Chlorellales</taxon>
        <taxon>Chlorellaceae</taxon>
        <taxon>Chlorella clade</taxon>
        <taxon>Chlorella</taxon>
    </lineage>
</organism>
<accession>A0A9D4TY61</accession>
<keyword evidence="2" id="KW-1185">Reference proteome</keyword>
<dbReference type="PANTHER" id="PTHR42791:SF1">
    <property type="entry name" value="N-ACETYLTRANSFERASE DOMAIN-CONTAINING PROTEIN"/>
    <property type="match status" value="1"/>
</dbReference>
<gene>
    <name evidence="1" type="ORF">D9Q98_000434</name>
</gene>
<dbReference type="OrthoDB" id="544277at2759"/>
<proteinExistence type="predicted"/>
<evidence type="ECO:0008006" key="3">
    <source>
        <dbReference type="Google" id="ProtNLM"/>
    </source>
</evidence>
<dbReference type="SUPFAM" id="SSF55729">
    <property type="entry name" value="Acyl-CoA N-acyltransferases (Nat)"/>
    <property type="match status" value="1"/>
</dbReference>
<dbReference type="AlphaFoldDB" id="A0A9D4TY61"/>
<sequence>MCFIYPDQQPSLLQFIRRDGLAALVKHTPARRWLAAMKASSLLLQRINAEADKLGLLCYLEASSERSRSLYQRHGYTDIATLRPEARKPQAPVYFVMVRRPLQQHNEQQQHEQQQQQRN</sequence>
<evidence type="ECO:0000313" key="2">
    <source>
        <dbReference type="Proteomes" id="UP001055712"/>
    </source>
</evidence>
<reference evidence="1" key="2">
    <citation type="submission" date="2020-11" db="EMBL/GenBank/DDBJ databases">
        <authorList>
            <person name="Cecchin M."/>
            <person name="Marcolungo L."/>
            <person name="Rossato M."/>
            <person name="Girolomoni L."/>
            <person name="Cosentino E."/>
            <person name="Cuine S."/>
            <person name="Li-Beisson Y."/>
            <person name="Delledonne M."/>
            <person name="Ballottari M."/>
        </authorList>
    </citation>
    <scope>NUCLEOTIDE SEQUENCE</scope>
    <source>
        <strain evidence="1">211/11P</strain>
        <tissue evidence="1">Whole cell</tissue>
    </source>
</reference>
<protein>
    <recommendedName>
        <fullName evidence="3">N-acetyltransferase domain-containing protein</fullName>
    </recommendedName>
</protein>
<dbReference type="InterPro" id="IPR016181">
    <property type="entry name" value="Acyl_CoA_acyltransferase"/>
</dbReference>
<reference evidence="1" key="1">
    <citation type="journal article" date="2019" name="Plant J.">
        <title>Chlorella vulgaris genome assembly and annotation reveals the molecular basis for metabolic acclimation to high light conditions.</title>
        <authorList>
            <person name="Cecchin M."/>
            <person name="Marcolungo L."/>
            <person name="Rossato M."/>
            <person name="Girolomoni L."/>
            <person name="Cosentino E."/>
            <person name="Cuine S."/>
            <person name="Li-Beisson Y."/>
            <person name="Delledonne M."/>
            <person name="Ballottari M."/>
        </authorList>
    </citation>
    <scope>NUCLEOTIDE SEQUENCE</scope>
    <source>
        <strain evidence="1">211/11P</strain>
    </source>
</reference>
<dbReference type="InterPro" id="IPR052523">
    <property type="entry name" value="Trichothecene_AcTrans"/>
</dbReference>
<dbReference type="Gene3D" id="3.40.630.30">
    <property type="match status" value="1"/>
</dbReference>
<evidence type="ECO:0000313" key="1">
    <source>
        <dbReference type="EMBL" id="KAI3437991.1"/>
    </source>
</evidence>
<dbReference type="EMBL" id="SIDB01000001">
    <property type="protein sequence ID" value="KAI3437991.1"/>
    <property type="molecule type" value="Genomic_DNA"/>
</dbReference>
<dbReference type="Proteomes" id="UP001055712">
    <property type="component" value="Unassembled WGS sequence"/>
</dbReference>